<reference evidence="3" key="1">
    <citation type="submission" date="2023-03" db="EMBL/GenBank/DDBJ databases">
        <title>Mating type loci evolution in Malassezia.</title>
        <authorList>
            <person name="Coelho M.A."/>
        </authorList>
    </citation>
    <scope>NUCLEOTIDE SEQUENCE</scope>
    <source>
        <strain evidence="3">CBS 11721</strain>
    </source>
</reference>
<protein>
    <submittedName>
        <fullName evidence="3">DNA independent RNA polymerase I transcription factor</fullName>
    </submittedName>
</protein>
<dbReference type="GO" id="GO:0006361">
    <property type="term" value="P:transcription initiation at RNA polymerase I promoter"/>
    <property type="evidence" value="ECO:0007669"/>
    <property type="project" value="InterPro"/>
</dbReference>
<dbReference type="PANTHER" id="PTHR12790:SF0">
    <property type="entry name" value="RNA POLYMERASE I-SPECIFIC TRANSCRIPTION INITIATION FACTOR RRN3-RELATED"/>
    <property type="match status" value="1"/>
</dbReference>
<feature type="region of interest" description="Disordered" evidence="2">
    <location>
        <begin position="598"/>
        <end position="633"/>
    </location>
</feature>
<organism evidence="3 4">
    <name type="scientific">Malassezia cuniculi</name>
    <dbReference type="NCBI Taxonomy" id="948313"/>
    <lineage>
        <taxon>Eukaryota</taxon>
        <taxon>Fungi</taxon>
        <taxon>Dikarya</taxon>
        <taxon>Basidiomycota</taxon>
        <taxon>Ustilaginomycotina</taxon>
        <taxon>Malasseziomycetes</taxon>
        <taxon>Malasseziales</taxon>
        <taxon>Malasseziaceae</taxon>
        <taxon>Malassezia</taxon>
    </lineage>
</organism>
<proteinExistence type="inferred from homology"/>
<dbReference type="EMBL" id="CP119878">
    <property type="protein sequence ID" value="WFD34429.1"/>
    <property type="molecule type" value="Genomic_DNA"/>
</dbReference>
<feature type="compositionally biased region" description="Basic and acidic residues" evidence="2">
    <location>
        <begin position="690"/>
        <end position="700"/>
    </location>
</feature>
<evidence type="ECO:0000313" key="4">
    <source>
        <dbReference type="Proteomes" id="UP001219933"/>
    </source>
</evidence>
<sequence length="733" mass="80498">MRSTPLAGAAGPPVRGTRQGMYIAFVKNAMLQKSQGELAPYNELVAQFQVGAQDAKPTSTAQLLAWLTALTHVATALDRTCATLVDAVLEYPWLALPDDAANAWVRFTCALVSARGEWVTKTAQLVFRNFGYQPEWFHGARGRIAEAPRPTRRQLYDRLHALLEALLRLVPTLPATLQPLLVQHFPHRRERTLAQVLYMRNLVRITTYCEALIEPVWTTIIDQALQIDVSIQVELDELEEQGIEQATIGLASALDRADGESDGAPSADVSPALAAHTPDDFDTLEDLSDDGYDDDMLTPAVQHDPAWGEVAAMAGRLDAMMKAMYDFLTEYVTGPDAQRYHLFQTLLGIFGRQVLPTFKSRHVQFILFWYSSLDPEFADMFLGTLLSKSLYVTRDTASTSADSAAIIRIAAASYVASYVARAHHVDGATTRMVLLNLCTFLDAGLESFSALGAAAPAPGAREHAVFYAVSQAVFYIFCFRWRDLRDVDGHEEDSMRSPAATYPNTGSFDLSPQLMPVLGAATSSYSSASSSGTSAMPRGSHGWAPGLSIVQRAITSPLNPLRYCNANVVQQFAYVAQHTGFQYCYSIIEANARRTKTSATTIAEEAPSTPQRSRLQSDVRESTPTPHKDDTPALLGATETLDAFFPFDPYRLRESSGFVERLYREWSDVAPEEEDDDEDAEGDDVSSSDDESRGGAERFTRFAARMRARAPHGATPESLAQSLEAMSISPFAV</sequence>
<feature type="region of interest" description="Disordered" evidence="2">
    <location>
        <begin position="669"/>
        <end position="733"/>
    </location>
</feature>
<keyword evidence="4" id="KW-1185">Reference proteome</keyword>
<dbReference type="GO" id="GO:0005634">
    <property type="term" value="C:nucleus"/>
    <property type="evidence" value="ECO:0007669"/>
    <property type="project" value="TreeGrafter"/>
</dbReference>
<dbReference type="PANTHER" id="PTHR12790">
    <property type="entry name" value="TRANSCRIPTION INITIATION FACTOR IA RRN3"/>
    <property type="match status" value="1"/>
</dbReference>
<feature type="compositionally biased region" description="Basic and acidic residues" evidence="2">
    <location>
        <begin position="615"/>
        <end position="631"/>
    </location>
</feature>
<dbReference type="Proteomes" id="UP001219933">
    <property type="component" value="Chromosome 2"/>
</dbReference>
<feature type="region of interest" description="Disordered" evidence="2">
    <location>
        <begin position="256"/>
        <end position="275"/>
    </location>
</feature>
<dbReference type="GO" id="GO:0001181">
    <property type="term" value="F:RNA polymerase I general transcription initiation factor activity"/>
    <property type="evidence" value="ECO:0007669"/>
    <property type="project" value="InterPro"/>
</dbReference>
<dbReference type="AlphaFoldDB" id="A0AAF0ETK5"/>
<feature type="compositionally biased region" description="Acidic residues" evidence="2">
    <location>
        <begin position="670"/>
        <end position="689"/>
    </location>
</feature>
<comment type="similarity">
    <text evidence="1">Belongs to the RRN3 family.</text>
</comment>
<accession>A0AAF0ETK5</accession>
<dbReference type="GO" id="GO:0001042">
    <property type="term" value="F:RNA polymerase I core binding"/>
    <property type="evidence" value="ECO:0007669"/>
    <property type="project" value="TreeGrafter"/>
</dbReference>
<evidence type="ECO:0000256" key="1">
    <source>
        <dbReference type="ARBA" id="ARBA00010098"/>
    </source>
</evidence>
<dbReference type="Pfam" id="PF05327">
    <property type="entry name" value="RRN3"/>
    <property type="match status" value="1"/>
</dbReference>
<evidence type="ECO:0000256" key="2">
    <source>
        <dbReference type="SAM" id="MobiDB-lite"/>
    </source>
</evidence>
<evidence type="ECO:0000313" key="3">
    <source>
        <dbReference type="EMBL" id="WFD34429.1"/>
    </source>
</evidence>
<name>A0AAF0ETK5_9BASI</name>
<dbReference type="InterPro" id="IPR007991">
    <property type="entry name" value="RNA_pol_I_trans_ini_fac_RRN3"/>
</dbReference>
<gene>
    <name evidence="3" type="primary">RRN3</name>
    <name evidence="3" type="ORF">MCUN1_001270</name>
</gene>